<dbReference type="Gene3D" id="3.40.1090.10">
    <property type="entry name" value="Cytosolic phospholipase A2 catalytic domain"/>
    <property type="match status" value="1"/>
</dbReference>
<dbReference type="AlphaFoldDB" id="A0A0C2WSB6"/>
<evidence type="ECO:0000313" key="2">
    <source>
        <dbReference type="Proteomes" id="UP000054097"/>
    </source>
</evidence>
<protein>
    <submittedName>
        <fullName evidence="1">Uncharacterized protein</fullName>
    </submittedName>
</protein>
<reference evidence="1 2" key="1">
    <citation type="submission" date="2014-04" db="EMBL/GenBank/DDBJ databases">
        <authorList>
            <consortium name="DOE Joint Genome Institute"/>
            <person name="Kuo A."/>
            <person name="Zuccaro A."/>
            <person name="Kohler A."/>
            <person name="Nagy L.G."/>
            <person name="Floudas D."/>
            <person name="Copeland A."/>
            <person name="Barry K.W."/>
            <person name="Cichocki N."/>
            <person name="Veneault-Fourrey C."/>
            <person name="LaButti K."/>
            <person name="Lindquist E.A."/>
            <person name="Lipzen A."/>
            <person name="Lundell T."/>
            <person name="Morin E."/>
            <person name="Murat C."/>
            <person name="Sun H."/>
            <person name="Tunlid A."/>
            <person name="Henrissat B."/>
            <person name="Grigoriev I.V."/>
            <person name="Hibbett D.S."/>
            <person name="Martin F."/>
            <person name="Nordberg H.P."/>
            <person name="Cantor M.N."/>
            <person name="Hua S.X."/>
        </authorList>
    </citation>
    <scope>NUCLEOTIDE SEQUENCE [LARGE SCALE GENOMIC DNA]</scope>
    <source>
        <strain evidence="1 2">MAFF 305830</strain>
    </source>
</reference>
<evidence type="ECO:0000313" key="1">
    <source>
        <dbReference type="EMBL" id="KIM29043.1"/>
    </source>
</evidence>
<dbReference type="EMBL" id="KN824290">
    <property type="protein sequence ID" value="KIM29043.1"/>
    <property type="molecule type" value="Genomic_DNA"/>
</dbReference>
<dbReference type="OrthoDB" id="630895at2759"/>
<name>A0A0C2WSB6_SERVB</name>
<reference evidence="2" key="2">
    <citation type="submission" date="2015-01" db="EMBL/GenBank/DDBJ databases">
        <title>Evolutionary Origins and Diversification of the Mycorrhizal Mutualists.</title>
        <authorList>
            <consortium name="DOE Joint Genome Institute"/>
            <consortium name="Mycorrhizal Genomics Consortium"/>
            <person name="Kohler A."/>
            <person name="Kuo A."/>
            <person name="Nagy L.G."/>
            <person name="Floudas D."/>
            <person name="Copeland A."/>
            <person name="Barry K.W."/>
            <person name="Cichocki N."/>
            <person name="Veneault-Fourrey C."/>
            <person name="LaButti K."/>
            <person name="Lindquist E.A."/>
            <person name="Lipzen A."/>
            <person name="Lundell T."/>
            <person name="Morin E."/>
            <person name="Murat C."/>
            <person name="Riley R."/>
            <person name="Ohm R."/>
            <person name="Sun H."/>
            <person name="Tunlid A."/>
            <person name="Henrissat B."/>
            <person name="Grigoriev I.V."/>
            <person name="Hibbett D.S."/>
            <person name="Martin F."/>
        </authorList>
    </citation>
    <scope>NUCLEOTIDE SEQUENCE [LARGE SCALE GENOMIC DNA]</scope>
    <source>
        <strain evidence="2">MAFF 305830</strain>
    </source>
</reference>
<sequence length="250" mass="27455">MGISLTSSYVKVHQLDVKFVFAAPAAITNHCQAFRTYRHRGRGLECTFVEAACAILAAPETFAPVAIGPPSRSQEFVGIPHGYFNPTREVFKEAQRIYGDEKLVSLFLSLGSGQQSSTSSSETRLTRITYDYGIVEKDLSHQLGGAAAYLRLNVDKGLEDTGSMQWSNVGPIISHTQLYLQMATITDFIDEAVHRVLGATGSITLGQLVGTNSSANIRYLFVRQLGWSAQYYSRFKIRFPKAGGSFGKKV</sequence>
<dbReference type="HOGENOM" id="CLU_1111925_0_0_1"/>
<proteinExistence type="predicted"/>
<gene>
    <name evidence="1" type="ORF">M408DRAFT_127298</name>
</gene>
<organism evidence="1 2">
    <name type="scientific">Serendipita vermifera MAFF 305830</name>
    <dbReference type="NCBI Taxonomy" id="933852"/>
    <lineage>
        <taxon>Eukaryota</taxon>
        <taxon>Fungi</taxon>
        <taxon>Dikarya</taxon>
        <taxon>Basidiomycota</taxon>
        <taxon>Agaricomycotina</taxon>
        <taxon>Agaricomycetes</taxon>
        <taxon>Sebacinales</taxon>
        <taxon>Serendipitaceae</taxon>
        <taxon>Serendipita</taxon>
    </lineage>
</organism>
<dbReference type="Proteomes" id="UP000054097">
    <property type="component" value="Unassembled WGS sequence"/>
</dbReference>
<accession>A0A0C2WSB6</accession>
<keyword evidence="2" id="KW-1185">Reference proteome</keyword>